<name>A0A671N0Z8_9TELE</name>
<evidence type="ECO:0000256" key="1">
    <source>
        <dbReference type="SAM" id="SignalP"/>
    </source>
</evidence>
<dbReference type="PANTHER" id="PTHR10559">
    <property type="entry name" value="TRANSCOBALAMIN-1/GASTRIC INTRINSIC FACTOR"/>
    <property type="match status" value="1"/>
</dbReference>
<dbReference type="GO" id="GO:0005615">
    <property type="term" value="C:extracellular space"/>
    <property type="evidence" value="ECO:0007669"/>
    <property type="project" value="TreeGrafter"/>
</dbReference>
<dbReference type="Proteomes" id="UP000472260">
    <property type="component" value="Unassembled WGS sequence"/>
</dbReference>
<evidence type="ECO:0000313" key="2">
    <source>
        <dbReference type="Ensembl" id="ENSSANP00000036713.1"/>
    </source>
</evidence>
<dbReference type="Gene3D" id="2.170.130.30">
    <property type="match status" value="1"/>
</dbReference>
<dbReference type="PANTHER" id="PTHR10559:SF18">
    <property type="entry name" value="TRANSCOBALAMIN II"/>
    <property type="match status" value="1"/>
</dbReference>
<reference evidence="2" key="1">
    <citation type="submission" date="2025-08" db="UniProtKB">
        <authorList>
            <consortium name="Ensembl"/>
        </authorList>
    </citation>
    <scope>IDENTIFICATION</scope>
</reference>
<evidence type="ECO:0000313" key="3">
    <source>
        <dbReference type="Proteomes" id="UP000472260"/>
    </source>
</evidence>
<dbReference type="GO" id="GO:0031419">
    <property type="term" value="F:cobalamin binding"/>
    <property type="evidence" value="ECO:0007669"/>
    <property type="project" value="TreeGrafter"/>
</dbReference>
<dbReference type="InterPro" id="IPR051588">
    <property type="entry name" value="Cobalamin_Transport"/>
</dbReference>
<accession>A0A671N0Z8</accession>
<dbReference type="AlphaFoldDB" id="A0A671N0Z8"/>
<feature type="signal peptide" evidence="1">
    <location>
        <begin position="1"/>
        <end position="23"/>
    </location>
</feature>
<organism evidence="2 3">
    <name type="scientific">Sinocyclocheilus anshuiensis</name>
    <dbReference type="NCBI Taxonomy" id="1608454"/>
    <lineage>
        <taxon>Eukaryota</taxon>
        <taxon>Metazoa</taxon>
        <taxon>Chordata</taxon>
        <taxon>Craniata</taxon>
        <taxon>Vertebrata</taxon>
        <taxon>Euteleostomi</taxon>
        <taxon>Actinopterygii</taxon>
        <taxon>Neopterygii</taxon>
        <taxon>Teleostei</taxon>
        <taxon>Ostariophysi</taxon>
        <taxon>Cypriniformes</taxon>
        <taxon>Cyprinidae</taxon>
        <taxon>Cyprininae</taxon>
        <taxon>Sinocyclocheilus</taxon>
    </lineage>
</organism>
<reference evidence="2" key="2">
    <citation type="submission" date="2025-09" db="UniProtKB">
        <authorList>
            <consortium name="Ensembl"/>
        </authorList>
    </citation>
    <scope>IDENTIFICATION</scope>
</reference>
<feature type="chain" id="PRO_5025690631" evidence="1">
    <location>
        <begin position="24"/>
        <end position="147"/>
    </location>
</feature>
<keyword evidence="3" id="KW-1185">Reference proteome</keyword>
<dbReference type="GO" id="GO:0015889">
    <property type="term" value="P:cobalamin transport"/>
    <property type="evidence" value="ECO:0007669"/>
    <property type="project" value="TreeGrafter"/>
</dbReference>
<keyword evidence="1" id="KW-0732">Signal</keyword>
<sequence length="147" mass="16302">MALTAISLLCFAAFAAFPRDSLSLSYAQKSLFLTGQQGQIPIKVTVANKFANTKVSYPTAVTVGMLMFGVLNKLKDTNNSFTFTYSINKSFGIYLERVNGLAGSTENHTYWELPSKKGNSITRLNVGIGCYQPKKNENFIMNFTTWD</sequence>
<dbReference type="Ensembl" id="ENSSANT00000039111.1">
    <property type="protein sequence ID" value="ENSSANP00000036713.1"/>
    <property type="gene ID" value="ENSSANG00000018792.1"/>
</dbReference>
<proteinExistence type="predicted"/>
<protein>
    <submittedName>
        <fullName evidence="2">Uncharacterized protein</fullName>
    </submittedName>
</protein>